<proteinExistence type="predicted"/>
<accession>A0ABY5VTQ7</accession>
<evidence type="ECO:0000313" key="2">
    <source>
        <dbReference type="EMBL" id="UWP81142.1"/>
    </source>
</evidence>
<organism evidence="2 3">
    <name type="scientific">Dactylosporangium fulvum</name>
    <dbReference type="NCBI Taxonomy" id="53359"/>
    <lineage>
        <taxon>Bacteria</taxon>
        <taxon>Bacillati</taxon>
        <taxon>Actinomycetota</taxon>
        <taxon>Actinomycetes</taxon>
        <taxon>Micromonosporales</taxon>
        <taxon>Micromonosporaceae</taxon>
        <taxon>Dactylosporangium</taxon>
    </lineage>
</organism>
<name>A0ABY5VTQ7_9ACTN</name>
<evidence type="ECO:0000313" key="3">
    <source>
        <dbReference type="Proteomes" id="UP001059617"/>
    </source>
</evidence>
<gene>
    <name evidence="2" type="ORF">Dfulv_39440</name>
</gene>
<sequence>MNSSATRDSDRYHRHGAPEHATGVPAAAKAGSPTASTGHPAFATKSRAHPPPTEVLGLDVTSDATGHLDEAREELLAFTAFPRAIRRGAHQR</sequence>
<evidence type="ECO:0000256" key="1">
    <source>
        <dbReference type="SAM" id="MobiDB-lite"/>
    </source>
</evidence>
<dbReference type="Proteomes" id="UP001059617">
    <property type="component" value="Chromosome"/>
</dbReference>
<reference evidence="2" key="2">
    <citation type="submission" date="2022-09" db="EMBL/GenBank/DDBJ databases">
        <title>Biosynthetic gene clusters of Dactylosporangioum fulvum.</title>
        <authorList>
            <person name="Caradec T."/>
        </authorList>
    </citation>
    <scope>NUCLEOTIDE SEQUENCE</scope>
    <source>
        <strain evidence="2">NRRL B-16292</strain>
    </source>
</reference>
<dbReference type="RefSeq" id="WP_259858904.1">
    <property type="nucleotide sequence ID" value="NZ_BAAAST010000045.1"/>
</dbReference>
<dbReference type="EMBL" id="CP073720">
    <property type="protein sequence ID" value="UWP81142.1"/>
    <property type="molecule type" value="Genomic_DNA"/>
</dbReference>
<feature type="region of interest" description="Disordered" evidence="1">
    <location>
        <begin position="1"/>
        <end position="62"/>
    </location>
</feature>
<keyword evidence="3" id="KW-1185">Reference proteome</keyword>
<reference evidence="2" key="1">
    <citation type="submission" date="2021-04" db="EMBL/GenBank/DDBJ databases">
        <authorList>
            <person name="Hartkoorn R.C."/>
            <person name="Beaudoing E."/>
            <person name="Hot D."/>
        </authorList>
    </citation>
    <scope>NUCLEOTIDE SEQUENCE</scope>
    <source>
        <strain evidence="2">NRRL B-16292</strain>
    </source>
</reference>
<protein>
    <submittedName>
        <fullName evidence="2">Transposase</fullName>
    </submittedName>
</protein>